<dbReference type="InterPro" id="IPR010992">
    <property type="entry name" value="IHF-like_DNA-bd_dom_sf"/>
</dbReference>
<dbReference type="InterPro" id="IPR000119">
    <property type="entry name" value="Hist_DNA-bd"/>
</dbReference>
<keyword evidence="1" id="KW-0238">DNA-binding</keyword>
<dbReference type="PRINTS" id="PR01727">
    <property type="entry name" value="DNABINDINGHU"/>
</dbReference>
<dbReference type="Gene3D" id="4.10.520.10">
    <property type="entry name" value="IHF-like DNA-binding proteins"/>
    <property type="match status" value="1"/>
</dbReference>
<organism evidence="2">
    <name type="scientific">marine sediment metagenome</name>
    <dbReference type="NCBI Taxonomy" id="412755"/>
    <lineage>
        <taxon>unclassified sequences</taxon>
        <taxon>metagenomes</taxon>
        <taxon>ecological metagenomes</taxon>
    </lineage>
</organism>
<accession>X1G7F6</accession>
<dbReference type="AlphaFoldDB" id="X1G7F6"/>
<evidence type="ECO:0000313" key="2">
    <source>
        <dbReference type="EMBL" id="GAH40770.1"/>
    </source>
</evidence>
<protein>
    <recommendedName>
        <fullName evidence="3">Integration host factor subunit beta</fullName>
    </recommendedName>
</protein>
<proteinExistence type="predicted"/>
<dbReference type="SMART" id="SM00411">
    <property type="entry name" value="BHL"/>
    <property type="match status" value="1"/>
</dbReference>
<dbReference type="InterPro" id="IPR020816">
    <property type="entry name" value="Histone-like_DNA-bd_CS"/>
</dbReference>
<dbReference type="EMBL" id="BARU01005745">
    <property type="protein sequence ID" value="GAH40770.1"/>
    <property type="molecule type" value="Genomic_DNA"/>
</dbReference>
<sequence>MVTKTDNTNPFSIKKIYRSIVSPSSSGREAAKEYMKNRTNKHSYVSTDTVFKKIEDRLSTGKSYVVRGFGTFGVKKRATRTATNPRTAEKIQVKAMDVPFFKASKKLKEKIEK</sequence>
<dbReference type="PANTHER" id="PTHR33175">
    <property type="entry name" value="DNA-BINDING PROTEIN HU"/>
    <property type="match status" value="1"/>
</dbReference>
<evidence type="ECO:0000256" key="1">
    <source>
        <dbReference type="ARBA" id="ARBA00023125"/>
    </source>
</evidence>
<dbReference type="Pfam" id="PF00216">
    <property type="entry name" value="Bac_DNA_binding"/>
    <property type="match status" value="1"/>
</dbReference>
<reference evidence="2" key="1">
    <citation type="journal article" date="2014" name="Front. Microbiol.">
        <title>High frequency of phylogenetically diverse reductive dehalogenase-homologous genes in deep subseafloor sedimentary metagenomes.</title>
        <authorList>
            <person name="Kawai M."/>
            <person name="Futagami T."/>
            <person name="Toyoda A."/>
            <person name="Takaki Y."/>
            <person name="Nishi S."/>
            <person name="Hori S."/>
            <person name="Arai W."/>
            <person name="Tsubouchi T."/>
            <person name="Morono Y."/>
            <person name="Uchiyama I."/>
            <person name="Ito T."/>
            <person name="Fujiyama A."/>
            <person name="Inagaki F."/>
            <person name="Takami H."/>
        </authorList>
    </citation>
    <scope>NUCLEOTIDE SEQUENCE</scope>
    <source>
        <strain evidence="2">Expedition CK06-06</strain>
    </source>
</reference>
<gene>
    <name evidence="2" type="ORF">S03H2_11243</name>
</gene>
<comment type="caution">
    <text evidence="2">The sequence shown here is derived from an EMBL/GenBank/DDBJ whole genome shotgun (WGS) entry which is preliminary data.</text>
</comment>
<name>X1G7F6_9ZZZZ</name>
<dbReference type="PANTHER" id="PTHR33175:SF3">
    <property type="entry name" value="DNA-BINDING PROTEIN HU-BETA"/>
    <property type="match status" value="1"/>
</dbReference>
<dbReference type="GO" id="GO:0003677">
    <property type="term" value="F:DNA binding"/>
    <property type="evidence" value="ECO:0007669"/>
    <property type="project" value="UniProtKB-KW"/>
</dbReference>
<dbReference type="SUPFAM" id="SSF47729">
    <property type="entry name" value="IHF-like DNA-binding proteins"/>
    <property type="match status" value="1"/>
</dbReference>
<evidence type="ECO:0008006" key="3">
    <source>
        <dbReference type="Google" id="ProtNLM"/>
    </source>
</evidence>
<dbReference type="GO" id="GO:0030527">
    <property type="term" value="F:structural constituent of chromatin"/>
    <property type="evidence" value="ECO:0007669"/>
    <property type="project" value="InterPro"/>
</dbReference>
<dbReference type="PROSITE" id="PS00045">
    <property type="entry name" value="HISTONE_LIKE"/>
    <property type="match status" value="1"/>
</dbReference>